<reference evidence="3" key="2">
    <citation type="journal article" date="2022" name="Front. Microbiol.">
        <title>Comparative Genomic Analysis Revealed Distinct Molecular Components and Organization of CO2-Concentrating Mechanism in Thermophilic Cyanobacteria.</title>
        <authorList>
            <person name="Tang J."/>
            <person name="Zhou H."/>
            <person name="Yao D."/>
            <person name="Riaz S."/>
            <person name="You D."/>
            <person name="Klepacz-Smolka A."/>
            <person name="Daroch M."/>
        </authorList>
    </citation>
    <scope>NUCLEOTIDE SEQUENCE [LARGE SCALE GENOMIC DNA]</scope>
    <source>
        <strain evidence="3">PCC 6715</strain>
    </source>
</reference>
<evidence type="ECO:0000256" key="1">
    <source>
        <dbReference type="SAM" id="Phobius"/>
    </source>
</evidence>
<dbReference type="Proteomes" id="UP000231057">
    <property type="component" value="Chromosome"/>
</dbReference>
<protein>
    <submittedName>
        <fullName evidence="2">Uncharacterized protein</fullName>
    </submittedName>
</protein>
<keyword evidence="1" id="KW-1133">Transmembrane helix</keyword>
<reference evidence="2 3" key="1">
    <citation type="submission" date="2016-11" db="EMBL/GenBank/DDBJ databases">
        <title>Complete genome sequence of thermophilic cyanobacteria strain Synechococcus sp. PCC6715.</title>
        <authorList>
            <person name="Tang J."/>
            <person name="Daroch M."/>
            <person name="Liang Y."/>
            <person name="Jiang D."/>
            <person name="Shah M."/>
        </authorList>
    </citation>
    <scope>NUCLEOTIDE SEQUENCE [LARGE SCALE GENOMIC DNA]</scope>
    <source>
        <strain evidence="2 3">PCC 6715</strain>
    </source>
</reference>
<dbReference type="KEGG" id="slw:BRW62_08180"/>
<feature type="transmembrane region" description="Helical" evidence="1">
    <location>
        <begin position="153"/>
        <end position="176"/>
    </location>
</feature>
<dbReference type="EMBL" id="CP018092">
    <property type="protein sequence ID" value="ATS18729.1"/>
    <property type="molecule type" value="Genomic_DNA"/>
</dbReference>
<keyword evidence="3" id="KW-1185">Reference proteome</keyword>
<accession>A0A2D2Q2T0</accession>
<sequence length="412" mass="46282">MLRIHRFASGNQYTLVGTEGFDLVGRLIAGIFTLIFGWGLLISFNPAYIQNNHAALIYSENLASDLTRNLTIGLIVLIILIGLLTWLLYLMVANFITALLDLRGVARVAMEVFLLRFVPGMGTVVLLIAAWPVSQFVLTPAIITLLKSPSGLWVYGVGNQLLVFLLFYMFFSLLACEYWDKLEFKFDENTKILTVSSWLGLPLFVGLSKQPHNNNWLFTPFFHLPKWDTEYYQFSLRAIRSVQNYQQSPTLAMDVMGTVIYLPTVKHSTQASCDQTLAALANFLGVPQEDELAAPVAQATIRVPQDVLKAITKRVLPLKGEEASLVLLVASALTQASRDQYELRRHRADDPDLLLRAGIATLGAGDIRTGLQYLTEAERLCRLKFKYFKQITIEKYLKKAQASVHQSSPPRH</sequence>
<feature type="transmembrane region" description="Helical" evidence="1">
    <location>
        <begin position="113"/>
        <end position="133"/>
    </location>
</feature>
<gene>
    <name evidence="2" type="ORF">BRW62_08180</name>
</gene>
<feature type="transmembrane region" description="Helical" evidence="1">
    <location>
        <begin position="27"/>
        <end position="49"/>
    </location>
</feature>
<proteinExistence type="predicted"/>
<organism evidence="2 3">
    <name type="scientific">Parathermosynechococcus lividus PCC 6715</name>
    <dbReference type="NCBI Taxonomy" id="1917166"/>
    <lineage>
        <taxon>Bacteria</taxon>
        <taxon>Bacillati</taxon>
        <taxon>Cyanobacteriota</taxon>
        <taxon>Cyanophyceae</taxon>
        <taxon>Acaryochloridales</taxon>
        <taxon>Thermosynechococcaceae</taxon>
        <taxon>Parathermosynechococcus</taxon>
    </lineage>
</organism>
<evidence type="ECO:0000313" key="2">
    <source>
        <dbReference type="EMBL" id="ATS18729.1"/>
    </source>
</evidence>
<keyword evidence="1" id="KW-0472">Membrane</keyword>
<dbReference type="AlphaFoldDB" id="A0A2D2Q2T0"/>
<keyword evidence="1" id="KW-0812">Transmembrane</keyword>
<name>A0A2D2Q2T0_PARLV</name>
<evidence type="ECO:0000313" key="3">
    <source>
        <dbReference type="Proteomes" id="UP000231057"/>
    </source>
</evidence>
<feature type="transmembrane region" description="Helical" evidence="1">
    <location>
        <begin position="69"/>
        <end position="92"/>
    </location>
</feature>